<sequence>MCSSFQAIPYSPSQTMKYGITTNSIRPHEKTLQADLVCLRLVFSHHSCRSESSKSHI</sequence>
<accession>A0AAV0JGJ8</accession>
<proteinExistence type="predicted"/>
<protein>
    <submittedName>
        <fullName evidence="1">Uncharacterized protein</fullName>
    </submittedName>
</protein>
<dbReference type="Proteomes" id="UP001154282">
    <property type="component" value="Unassembled WGS sequence"/>
</dbReference>
<reference evidence="1" key="1">
    <citation type="submission" date="2022-08" db="EMBL/GenBank/DDBJ databases">
        <authorList>
            <person name="Gutierrez-Valencia J."/>
        </authorList>
    </citation>
    <scope>NUCLEOTIDE SEQUENCE</scope>
</reference>
<evidence type="ECO:0000313" key="2">
    <source>
        <dbReference type="Proteomes" id="UP001154282"/>
    </source>
</evidence>
<comment type="caution">
    <text evidence="1">The sequence shown here is derived from an EMBL/GenBank/DDBJ whole genome shotgun (WGS) entry which is preliminary data.</text>
</comment>
<dbReference type="AlphaFoldDB" id="A0AAV0JGJ8"/>
<name>A0AAV0JGJ8_9ROSI</name>
<dbReference type="EMBL" id="CAMGYJ010000005">
    <property type="protein sequence ID" value="CAI0409027.1"/>
    <property type="molecule type" value="Genomic_DNA"/>
</dbReference>
<evidence type="ECO:0000313" key="1">
    <source>
        <dbReference type="EMBL" id="CAI0409027.1"/>
    </source>
</evidence>
<organism evidence="1 2">
    <name type="scientific">Linum tenue</name>
    <dbReference type="NCBI Taxonomy" id="586396"/>
    <lineage>
        <taxon>Eukaryota</taxon>
        <taxon>Viridiplantae</taxon>
        <taxon>Streptophyta</taxon>
        <taxon>Embryophyta</taxon>
        <taxon>Tracheophyta</taxon>
        <taxon>Spermatophyta</taxon>
        <taxon>Magnoliopsida</taxon>
        <taxon>eudicotyledons</taxon>
        <taxon>Gunneridae</taxon>
        <taxon>Pentapetalae</taxon>
        <taxon>rosids</taxon>
        <taxon>fabids</taxon>
        <taxon>Malpighiales</taxon>
        <taxon>Linaceae</taxon>
        <taxon>Linum</taxon>
    </lineage>
</organism>
<keyword evidence="2" id="KW-1185">Reference proteome</keyword>
<gene>
    <name evidence="1" type="ORF">LITE_LOCUS14222</name>
</gene>